<evidence type="ECO:0000313" key="2">
    <source>
        <dbReference type="Proteomes" id="UP000005239"/>
    </source>
</evidence>
<reference evidence="1" key="2">
    <citation type="submission" date="2022-06" db="UniProtKB">
        <authorList>
            <consortium name="EnsemblMetazoa"/>
        </authorList>
    </citation>
    <scope>IDENTIFICATION</scope>
    <source>
        <strain evidence="1">PS312</strain>
    </source>
</reference>
<dbReference type="EnsemblMetazoa" id="PPA45854.1">
    <property type="protein sequence ID" value="PPA45854.1"/>
    <property type="gene ID" value="WBGene00284223"/>
</dbReference>
<dbReference type="AlphaFoldDB" id="A0A2A6BZS0"/>
<keyword evidence="2" id="KW-1185">Reference proteome</keyword>
<dbReference type="Proteomes" id="UP000005239">
    <property type="component" value="Unassembled WGS sequence"/>
</dbReference>
<organism evidence="1 2">
    <name type="scientific">Pristionchus pacificus</name>
    <name type="common">Parasitic nematode worm</name>
    <dbReference type="NCBI Taxonomy" id="54126"/>
    <lineage>
        <taxon>Eukaryota</taxon>
        <taxon>Metazoa</taxon>
        <taxon>Ecdysozoa</taxon>
        <taxon>Nematoda</taxon>
        <taxon>Chromadorea</taxon>
        <taxon>Rhabditida</taxon>
        <taxon>Rhabditina</taxon>
        <taxon>Diplogasteromorpha</taxon>
        <taxon>Diplogasteroidea</taxon>
        <taxon>Neodiplogasteridae</taxon>
        <taxon>Pristionchus</taxon>
    </lineage>
</organism>
<name>A0A2A6BZS0_PRIPA</name>
<evidence type="ECO:0000313" key="1">
    <source>
        <dbReference type="EnsemblMetazoa" id="PPA45854.1"/>
    </source>
</evidence>
<reference evidence="2" key="1">
    <citation type="journal article" date="2008" name="Nat. Genet.">
        <title>The Pristionchus pacificus genome provides a unique perspective on nematode lifestyle and parasitism.</title>
        <authorList>
            <person name="Dieterich C."/>
            <person name="Clifton S.W."/>
            <person name="Schuster L.N."/>
            <person name="Chinwalla A."/>
            <person name="Delehaunty K."/>
            <person name="Dinkelacker I."/>
            <person name="Fulton L."/>
            <person name="Fulton R."/>
            <person name="Godfrey J."/>
            <person name="Minx P."/>
            <person name="Mitreva M."/>
            <person name="Roeseler W."/>
            <person name="Tian H."/>
            <person name="Witte H."/>
            <person name="Yang S.P."/>
            <person name="Wilson R.K."/>
            <person name="Sommer R.J."/>
        </authorList>
    </citation>
    <scope>NUCLEOTIDE SEQUENCE [LARGE SCALE GENOMIC DNA]</scope>
    <source>
        <strain evidence="2">PS312</strain>
    </source>
</reference>
<proteinExistence type="predicted"/>
<gene>
    <name evidence="1" type="primary">WBGene00284223</name>
</gene>
<protein>
    <submittedName>
        <fullName evidence="1">Uncharacterized protein</fullName>
    </submittedName>
</protein>
<accession>A0A8R1V164</accession>
<accession>A0A2A6BZS0</accession>
<sequence>MCDICMEAAYFGDSAYCETYHSQSVALENHNREEKEIFSISHSIHRIEHSRVNSCSQDKEGEEALGKHLEGGRTGMKSASSTAAILNRKLSAMPRKKENYEGGRKVYNNKKIESLGK</sequence>